<protein>
    <recommendedName>
        <fullName evidence="4">O-antigen polymerase</fullName>
    </recommendedName>
</protein>
<dbReference type="Proteomes" id="UP000013085">
    <property type="component" value="Unassembled WGS sequence"/>
</dbReference>
<feature type="transmembrane region" description="Helical" evidence="1">
    <location>
        <begin position="12"/>
        <end position="32"/>
    </location>
</feature>
<feature type="transmembrane region" description="Helical" evidence="1">
    <location>
        <begin position="98"/>
        <end position="116"/>
    </location>
</feature>
<feature type="transmembrane region" description="Helical" evidence="1">
    <location>
        <begin position="270"/>
        <end position="290"/>
    </location>
</feature>
<evidence type="ECO:0000256" key="1">
    <source>
        <dbReference type="SAM" id="Phobius"/>
    </source>
</evidence>
<organism evidence="2 3">
    <name type="scientific">[Clostridium] clostridioforme 90A8</name>
    <dbReference type="NCBI Taxonomy" id="999408"/>
    <lineage>
        <taxon>Bacteria</taxon>
        <taxon>Bacillati</taxon>
        <taxon>Bacillota</taxon>
        <taxon>Clostridia</taxon>
        <taxon>Lachnospirales</taxon>
        <taxon>Lachnospiraceae</taxon>
        <taxon>Enterocloster</taxon>
    </lineage>
</organism>
<name>A0A0E2H9S0_9FIRM</name>
<feature type="transmembrane region" description="Helical" evidence="1">
    <location>
        <begin position="199"/>
        <end position="220"/>
    </location>
</feature>
<keyword evidence="1" id="KW-0472">Membrane</keyword>
<comment type="caution">
    <text evidence="2">The sequence shown here is derived from an EMBL/GenBank/DDBJ whole genome shotgun (WGS) entry which is preliminary data.</text>
</comment>
<feature type="transmembrane region" description="Helical" evidence="1">
    <location>
        <begin position="128"/>
        <end position="149"/>
    </location>
</feature>
<keyword evidence="1" id="KW-1133">Transmembrane helix</keyword>
<feature type="transmembrane region" description="Helical" evidence="1">
    <location>
        <begin position="72"/>
        <end position="92"/>
    </location>
</feature>
<keyword evidence="1" id="KW-0812">Transmembrane</keyword>
<evidence type="ECO:0000313" key="2">
    <source>
        <dbReference type="EMBL" id="ENZ13516.1"/>
    </source>
</evidence>
<accession>A0A0E2H9S0</accession>
<evidence type="ECO:0008006" key="4">
    <source>
        <dbReference type="Google" id="ProtNLM"/>
    </source>
</evidence>
<evidence type="ECO:0000313" key="3">
    <source>
        <dbReference type="Proteomes" id="UP000013085"/>
    </source>
</evidence>
<sequence>MLRIKTSGLNKFHLNWLVIFQYAFILCVILNFRSIWLHTDSLASVGRIIKLLMGLSVVGGVIARKKFSSHRMLVCFAVMACLIVYWGIWYLADSLKSGSMITILVQFLAIVVYCLLVEDSVDDTMRKFTNIVLVIAAVSLFFWVFGSLLGRIPSTGSLYTTWTDDGSLKKVRSYYGIYFETQSGTFFGLTVNRILRNTAIFTEAPMASFVFFLAFLYELLMREKLDWKRCVILAAAVISTISTTGVSTLIIAIGLRYVFTRSKTKGGLSLKLFILPMAFVVALVALSFLLEQKLGTSSGSVRVDDFAAGYKAWMDAPLFGNGYGNTASYKQYMSSFRSHNQGFSNSLMQVLAYGGIYLFLPYCIAAFRGLFRLARGRQWIRMAFYVVFIYAFVITICPFQMLTFYLFISMARERKAKGVKKAVDEPQIASVPVQRRVRIKVQ</sequence>
<dbReference type="PATRIC" id="fig|999408.3.peg.2939"/>
<dbReference type="AlphaFoldDB" id="A0A0E2H9S0"/>
<feature type="transmembrane region" description="Helical" evidence="1">
    <location>
        <begin position="350"/>
        <end position="371"/>
    </location>
</feature>
<dbReference type="HOGENOM" id="CLU_051141_0_0_9"/>
<proteinExistence type="predicted"/>
<dbReference type="EMBL" id="AGYR01000030">
    <property type="protein sequence ID" value="ENZ13516.1"/>
    <property type="molecule type" value="Genomic_DNA"/>
</dbReference>
<feature type="transmembrane region" description="Helical" evidence="1">
    <location>
        <begin position="232"/>
        <end position="258"/>
    </location>
</feature>
<gene>
    <name evidence="2" type="ORF">HMPREF1090_02720</name>
</gene>
<feature type="transmembrane region" description="Helical" evidence="1">
    <location>
        <begin position="44"/>
        <end position="63"/>
    </location>
</feature>
<reference evidence="2 3" key="1">
    <citation type="submission" date="2013-01" db="EMBL/GenBank/DDBJ databases">
        <title>The Genome Sequence of Clostridium clostridioforme 90A8.</title>
        <authorList>
            <consortium name="The Broad Institute Genome Sequencing Platform"/>
            <person name="Earl A."/>
            <person name="Ward D."/>
            <person name="Feldgarden M."/>
            <person name="Gevers D."/>
            <person name="Courvalin P."/>
            <person name="Lambert T."/>
            <person name="Walker B."/>
            <person name="Young S.K."/>
            <person name="Zeng Q."/>
            <person name="Gargeya S."/>
            <person name="Fitzgerald M."/>
            <person name="Haas B."/>
            <person name="Abouelleil A."/>
            <person name="Alvarado L."/>
            <person name="Arachchi H.M."/>
            <person name="Berlin A.M."/>
            <person name="Chapman S.B."/>
            <person name="Dewar J."/>
            <person name="Goldberg J."/>
            <person name="Griggs A."/>
            <person name="Gujja S."/>
            <person name="Hansen M."/>
            <person name="Howarth C."/>
            <person name="Imamovic A."/>
            <person name="Larimer J."/>
            <person name="McCowan C."/>
            <person name="Murphy C."/>
            <person name="Neiman D."/>
            <person name="Pearson M."/>
            <person name="Priest M."/>
            <person name="Roberts A."/>
            <person name="Saif S."/>
            <person name="Shea T."/>
            <person name="Sisk P."/>
            <person name="Sykes S."/>
            <person name="Wortman J."/>
            <person name="Nusbaum C."/>
            <person name="Birren B."/>
        </authorList>
    </citation>
    <scope>NUCLEOTIDE SEQUENCE [LARGE SCALE GENOMIC DNA]</scope>
    <source>
        <strain evidence="2 3">90A8</strain>
    </source>
</reference>
<feature type="transmembrane region" description="Helical" evidence="1">
    <location>
        <begin position="383"/>
        <end position="408"/>
    </location>
</feature>